<dbReference type="EMBL" id="FNVG01000002">
    <property type="protein sequence ID" value="SEF60423.1"/>
    <property type="molecule type" value="Genomic_DNA"/>
</dbReference>
<feature type="active site" description="Proton donor/acceptor" evidence="2">
    <location>
        <position position="242"/>
    </location>
</feature>
<dbReference type="Pfam" id="PF08450">
    <property type="entry name" value="SGL"/>
    <property type="match status" value="1"/>
</dbReference>
<sequence>MTGECQGEFLWVNLLISARTLALILLQQGQKKTPMLIDTEKDMNVAQPIQFEKFVDLDFDLAECPRWDWRNESWMWVNICDGELWRQKAGVNEKLEFGEPIGCFAMHGEQGFIIALKSGMYYLENWGAEKTSLAPLVSEFPRMRYNDGRVAPGGRFVAGTRNGAKVGDQGQFHQLHLNGDIEALPMFAWTCNGLAFSPDGLWLYWADTGSSKVYKHSYNPETGEYGEQQLHCDLTDYNGRPDGASVDAEGNYWVAMYAGQSVVKISPQGQVKQVVEVPSENPTMVGFGGDDFSDLMVTSAEGSNEKGKLLIAKNVTQGLKEVLAAVVI</sequence>
<keyword evidence="6" id="KW-1185">Reference proteome</keyword>
<feature type="binding site" evidence="3">
    <location>
        <position position="192"/>
    </location>
    <ligand>
        <name>a divalent metal cation</name>
        <dbReference type="ChEBI" id="CHEBI:60240"/>
    </ligand>
</feature>
<dbReference type="PRINTS" id="PR01790">
    <property type="entry name" value="SMP30FAMILY"/>
</dbReference>
<feature type="binding site" evidence="3">
    <location>
        <position position="242"/>
    </location>
    <ligand>
        <name>a divalent metal cation</name>
        <dbReference type="ChEBI" id="CHEBI:60240"/>
    </ligand>
</feature>
<dbReference type="AlphaFoldDB" id="A0A1H5TCC7"/>
<keyword evidence="3" id="KW-0862">Zinc</keyword>
<evidence type="ECO:0000313" key="5">
    <source>
        <dbReference type="EMBL" id="SEF60423.1"/>
    </source>
</evidence>
<dbReference type="PANTHER" id="PTHR10907:SF47">
    <property type="entry name" value="REGUCALCIN"/>
    <property type="match status" value="1"/>
</dbReference>
<feature type="binding site" evidence="3">
    <location>
        <position position="146"/>
    </location>
    <ligand>
        <name>substrate</name>
    </ligand>
</feature>
<reference evidence="6" key="1">
    <citation type="submission" date="2016-10" db="EMBL/GenBank/DDBJ databases">
        <authorList>
            <person name="Varghese N."/>
            <person name="Submissions S."/>
        </authorList>
    </citation>
    <scope>NUCLEOTIDE SEQUENCE [LARGE SCALE GENOMIC DNA]</scope>
    <source>
        <strain evidence="6">CGMCC 1.7062</strain>
    </source>
</reference>
<accession>A0A1H5TCC7</accession>
<name>A0A1H5TCC7_9VIBR</name>
<dbReference type="SUPFAM" id="SSF63829">
    <property type="entry name" value="Calcium-dependent phosphotriesterase"/>
    <property type="match status" value="1"/>
</dbReference>
<dbReference type="GO" id="GO:0019853">
    <property type="term" value="P:L-ascorbic acid biosynthetic process"/>
    <property type="evidence" value="ECO:0007669"/>
    <property type="project" value="TreeGrafter"/>
</dbReference>
<evidence type="ECO:0000313" key="6">
    <source>
        <dbReference type="Proteomes" id="UP000236721"/>
    </source>
</evidence>
<dbReference type="PANTHER" id="PTHR10907">
    <property type="entry name" value="REGUCALCIN"/>
    <property type="match status" value="1"/>
</dbReference>
<evidence type="ECO:0000256" key="3">
    <source>
        <dbReference type="PIRSR" id="PIRSR605511-2"/>
    </source>
</evidence>
<feature type="binding site" evidence="3">
    <location>
        <position position="144"/>
    </location>
    <ligand>
        <name>substrate</name>
    </ligand>
</feature>
<evidence type="ECO:0000259" key="4">
    <source>
        <dbReference type="Pfam" id="PF08450"/>
    </source>
</evidence>
<comment type="similarity">
    <text evidence="1">Belongs to the SMP-30/CGR1 family.</text>
</comment>
<feature type="domain" description="SMP-30/Gluconolactonase/LRE-like region" evidence="4">
    <location>
        <begin position="61"/>
        <end position="300"/>
    </location>
</feature>
<proteinExistence type="inferred from homology"/>
<gene>
    <name evidence="5" type="ORF">SAMN04488244_102204</name>
</gene>
<organism evidence="5 6">
    <name type="scientific">Vibrio hangzhouensis</name>
    <dbReference type="NCBI Taxonomy" id="462991"/>
    <lineage>
        <taxon>Bacteria</taxon>
        <taxon>Pseudomonadati</taxon>
        <taxon>Pseudomonadota</taxon>
        <taxon>Gammaproteobacteria</taxon>
        <taxon>Vibrionales</taxon>
        <taxon>Vibrionaceae</taxon>
        <taxon>Vibrio</taxon>
    </lineage>
</organism>
<dbReference type="GO" id="GO:0005509">
    <property type="term" value="F:calcium ion binding"/>
    <property type="evidence" value="ECO:0007669"/>
    <property type="project" value="TreeGrafter"/>
</dbReference>
<dbReference type="InterPro" id="IPR013658">
    <property type="entry name" value="SGL"/>
</dbReference>
<dbReference type="InterPro" id="IPR011042">
    <property type="entry name" value="6-blade_b-propeller_TolB-like"/>
</dbReference>
<evidence type="ECO:0000256" key="1">
    <source>
        <dbReference type="ARBA" id="ARBA00008853"/>
    </source>
</evidence>
<comment type="cofactor">
    <cofactor evidence="3">
        <name>Zn(2+)</name>
        <dbReference type="ChEBI" id="CHEBI:29105"/>
    </cofactor>
    <text evidence="3">Binds 1 divalent metal cation per subunit.</text>
</comment>
<dbReference type="InterPro" id="IPR005511">
    <property type="entry name" value="SMP-30"/>
</dbReference>
<evidence type="ECO:0000256" key="2">
    <source>
        <dbReference type="PIRSR" id="PIRSR605511-1"/>
    </source>
</evidence>
<dbReference type="Proteomes" id="UP000236721">
    <property type="component" value="Unassembled WGS sequence"/>
</dbReference>
<protein>
    <submittedName>
        <fullName evidence="5">Sugar lactone lactonase YvrE</fullName>
    </submittedName>
</protein>
<feature type="binding site" evidence="3">
    <location>
        <position position="63"/>
    </location>
    <ligand>
        <name>a divalent metal cation</name>
        <dbReference type="ChEBI" id="CHEBI:60240"/>
    </ligand>
</feature>
<keyword evidence="3" id="KW-0479">Metal-binding</keyword>
<dbReference type="Gene3D" id="2.120.10.30">
    <property type="entry name" value="TolB, C-terminal domain"/>
    <property type="match status" value="1"/>
</dbReference>
<dbReference type="GO" id="GO:0004341">
    <property type="term" value="F:gluconolactonase activity"/>
    <property type="evidence" value="ECO:0007669"/>
    <property type="project" value="TreeGrafter"/>
</dbReference>